<gene>
    <name evidence="2" type="ORF">CTLFYP3_00121</name>
</gene>
<dbReference type="PANTHER" id="PTHR42935">
    <property type="entry name" value="SLR0930 PROTEIN"/>
    <property type="match status" value="1"/>
</dbReference>
<dbReference type="PANTHER" id="PTHR42935:SF1">
    <property type="entry name" value="SLR0930 PROTEIN"/>
    <property type="match status" value="1"/>
</dbReference>
<dbReference type="CDD" id="cd00009">
    <property type="entry name" value="AAA"/>
    <property type="match status" value="1"/>
</dbReference>
<evidence type="ECO:0000313" key="2">
    <source>
        <dbReference type="EMBL" id="VYU68150.1"/>
    </source>
</evidence>
<dbReference type="InterPro" id="IPR027417">
    <property type="entry name" value="P-loop_NTPase"/>
</dbReference>
<dbReference type="AlphaFoldDB" id="A0A6N3GVU0"/>
<dbReference type="Pfam" id="PF05673">
    <property type="entry name" value="DUF815"/>
    <property type="match status" value="1"/>
</dbReference>
<evidence type="ECO:0000259" key="1">
    <source>
        <dbReference type="SMART" id="SM00382"/>
    </source>
</evidence>
<reference evidence="2" key="1">
    <citation type="submission" date="2019-11" db="EMBL/GenBank/DDBJ databases">
        <authorList>
            <person name="Feng L."/>
        </authorList>
    </citation>
    <scope>NUCLEOTIDE SEQUENCE</scope>
    <source>
        <strain evidence="2">CTertiumLFYP3</strain>
    </source>
</reference>
<dbReference type="RefSeq" id="WP_156627910.1">
    <property type="nucleotide sequence ID" value="NZ_CACRTO010000049.1"/>
</dbReference>
<sequence length="396" mass="46069">MSSLELINMKVKSFTVFNKIFEDKVMQSFLDMIDTKERSTIEKVEKYSNFVRELFEKKESFSDYVWQLIVFDENIYVRKLSNRKVVSEMLEECVKHELETLQEISRITSKEIKKEVGCDIFLPEWTTNLEYDFNKMYKERMKNLFTLGYGIYANNIMFTYNKGEIVPAKYPDSIRLSSHIGYERQRKRIIDNTYAFLKDKPAANVLLYGDAGTGKSSTIKAIVNEFADIGLRMIEVRKGDLLKLPELIEKLANNPLKFIIFIDDLSFAKNNEEIGALKAILEGSVSSKTENVVLYATSNRRHLVQESFSDRNGDDIHRNETIQEQTSLSDRFGLSVCFSKPDKKEYLDIIHGLVKEYKIKDIENIDILAERHAMERGGRSGRTARQFVEYLKSMEE</sequence>
<accession>A0A6N3GVU0</accession>
<dbReference type="SMART" id="SM00382">
    <property type="entry name" value="AAA"/>
    <property type="match status" value="1"/>
</dbReference>
<organism evidence="2">
    <name type="scientific">Clostridium tertium</name>
    <dbReference type="NCBI Taxonomy" id="1559"/>
    <lineage>
        <taxon>Bacteria</taxon>
        <taxon>Bacillati</taxon>
        <taxon>Bacillota</taxon>
        <taxon>Clostridia</taxon>
        <taxon>Eubacteriales</taxon>
        <taxon>Clostridiaceae</taxon>
        <taxon>Clostridium</taxon>
    </lineage>
</organism>
<feature type="domain" description="AAA+ ATPase" evidence="1">
    <location>
        <begin position="201"/>
        <end position="342"/>
    </location>
</feature>
<protein>
    <submittedName>
        <fullName evidence="2">ATPase family associated with various cellular activities (AAA)</fullName>
    </submittedName>
</protein>
<proteinExistence type="predicted"/>
<dbReference type="Gene3D" id="3.40.50.300">
    <property type="entry name" value="P-loop containing nucleotide triphosphate hydrolases"/>
    <property type="match status" value="1"/>
</dbReference>
<dbReference type="EMBL" id="CACRTO010000049">
    <property type="protein sequence ID" value="VYU68150.1"/>
    <property type="molecule type" value="Genomic_DNA"/>
</dbReference>
<dbReference type="SUPFAM" id="SSF52540">
    <property type="entry name" value="P-loop containing nucleoside triphosphate hydrolases"/>
    <property type="match status" value="1"/>
</dbReference>
<name>A0A6N3GVU0_9CLOT</name>
<dbReference type="InterPro" id="IPR003593">
    <property type="entry name" value="AAA+_ATPase"/>
</dbReference>
<dbReference type="InterPro" id="IPR008533">
    <property type="entry name" value="DUF815"/>
</dbReference>